<sequence length="203" mass="22291">MNETTIFDINIGSGGTSIDHNKGDIIVDKTNFSFSTSLVPSILIRNGVNVSKVSFNSIINNTATSWIVAVHQSTNSIDYRCNFIGNTCKNVIDQEVDGSLQVIECIIIDNSISQSIFGIYGGSLEAIHCFCENSNNNFGAVTTSSTPTIRFENALRHLSTAICQANLKLIDKKSQNISSRYAQYDTDLLLGIIMIINLYDYSK</sequence>
<accession>A2DJK2</accession>
<organism evidence="1 2">
    <name type="scientific">Trichomonas vaginalis (strain ATCC PRA-98 / G3)</name>
    <dbReference type="NCBI Taxonomy" id="412133"/>
    <lineage>
        <taxon>Eukaryota</taxon>
        <taxon>Metamonada</taxon>
        <taxon>Parabasalia</taxon>
        <taxon>Trichomonadida</taxon>
        <taxon>Trichomonadidae</taxon>
        <taxon>Trichomonas</taxon>
    </lineage>
</organism>
<dbReference type="RefSeq" id="XP_001580388.1">
    <property type="nucleotide sequence ID" value="XM_001580338.1"/>
</dbReference>
<dbReference type="KEGG" id="tva:5464930"/>
<dbReference type="InParanoid" id="A2DJK2"/>
<reference evidence="1" key="2">
    <citation type="journal article" date="2007" name="Science">
        <title>Draft genome sequence of the sexually transmitted pathogen Trichomonas vaginalis.</title>
        <authorList>
            <person name="Carlton J.M."/>
            <person name="Hirt R.P."/>
            <person name="Silva J.C."/>
            <person name="Delcher A.L."/>
            <person name="Schatz M."/>
            <person name="Zhao Q."/>
            <person name="Wortman J.R."/>
            <person name="Bidwell S.L."/>
            <person name="Alsmark U.C.M."/>
            <person name="Besteiro S."/>
            <person name="Sicheritz-Ponten T."/>
            <person name="Noel C.J."/>
            <person name="Dacks J.B."/>
            <person name="Foster P.G."/>
            <person name="Simillion C."/>
            <person name="Van de Peer Y."/>
            <person name="Miranda-Saavedra D."/>
            <person name="Barton G.J."/>
            <person name="Westrop G.D."/>
            <person name="Mueller S."/>
            <person name="Dessi D."/>
            <person name="Fiori P.L."/>
            <person name="Ren Q."/>
            <person name="Paulsen I."/>
            <person name="Zhang H."/>
            <person name="Bastida-Corcuera F.D."/>
            <person name="Simoes-Barbosa A."/>
            <person name="Brown M.T."/>
            <person name="Hayes R.D."/>
            <person name="Mukherjee M."/>
            <person name="Okumura C.Y."/>
            <person name="Schneider R."/>
            <person name="Smith A.J."/>
            <person name="Vanacova S."/>
            <person name="Villalvazo M."/>
            <person name="Haas B.J."/>
            <person name="Pertea M."/>
            <person name="Feldblyum T.V."/>
            <person name="Utterback T.R."/>
            <person name="Shu C.L."/>
            <person name="Osoegawa K."/>
            <person name="de Jong P.J."/>
            <person name="Hrdy I."/>
            <person name="Horvathova L."/>
            <person name="Zubacova Z."/>
            <person name="Dolezal P."/>
            <person name="Malik S.B."/>
            <person name="Logsdon J.M. Jr."/>
            <person name="Henze K."/>
            <person name="Gupta A."/>
            <person name="Wang C.C."/>
            <person name="Dunne R.L."/>
            <person name="Upcroft J.A."/>
            <person name="Upcroft P."/>
            <person name="White O."/>
            <person name="Salzberg S.L."/>
            <person name="Tang P."/>
            <person name="Chiu C.-H."/>
            <person name="Lee Y.-S."/>
            <person name="Embley T.M."/>
            <person name="Coombs G.H."/>
            <person name="Mottram J.C."/>
            <person name="Tachezy J."/>
            <person name="Fraser-Liggett C.M."/>
            <person name="Johnson P.J."/>
        </authorList>
    </citation>
    <scope>NUCLEOTIDE SEQUENCE [LARGE SCALE GENOMIC DNA]</scope>
    <source>
        <strain evidence="1">G3</strain>
    </source>
</reference>
<dbReference type="VEuPathDB" id="TrichDB:TVAG_101200"/>
<dbReference type="VEuPathDB" id="TrichDB:TVAGG3_1035950"/>
<dbReference type="AlphaFoldDB" id="A2DJK2"/>
<dbReference type="Proteomes" id="UP000001542">
    <property type="component" value="Unassembled WGS sequence"/>
</dbReference>
<proteinExistence type="predicted"/>
<evidence type="ECO:0000313" key="1">
    <source>
        <dbReference type="EMBL" id="EAY19402.1"/>
    </source>
</evidence>
<name>A2DJK2_TRIV3</name>
<evidence type="ECO:0000313" key="2">
    <source>
        <dbReference type="Proteomes" id="UP000001542"/>
    </source>
</evidence>
<reference evidence="1" key="1">
    <citation type="submission" date="2006-10" db="EMBL/GenBank/DDBJ databases">
        <authorList>
            <person name="Amadeo P."/>
            <person name="Zhao Q."/>
            <person name="Wortman J."/>
            <person name="Fraser-Liggett C."/>
            <person name="Carlton J."/>
        </authorList>
    </citation>
    <scope>NUCLEOTIDE SEQUENCE</scope>
    <source>
        <strain evidence="1">G3</strain>
    </source>
</reference>
<gene>
    <name evidence="1" type="ORF">TVAG_101200</name>
</gene>
<protein>
    <submittedName>
        <fullName evidence="1">Uncharacterized protein</fullName>
    </submittedName>
</protein>
<dbReference type="EMBL" id="DS113208">
    <property type="protein sequence ID" value="EAY19402.1"/>
    <property type="molecule type" value="Genomic_DNA"/>
</dbReference>
<keyword evidence="2" id="KW-1185">Reference proteome</keyword>